<evidence type="ECO:0000313" key="2">
    <source>
        <dbReference type="EMBL" id="SFV27959.1"/>
    </source>
</evidence>
<accession>A0A1I7MZW8</accession>
<dbReference type="AlphaFoldDB" id="A0A1I7MZW8"/>
<dbReference type="Proteomes" id="UP000199423">
    <property type="component" value="Unassembled WGS sequence"/>
</dbReference>
<keyword evidence="3" id="KW-1185">Reference proteome</keyword>
<feature type="domain" description="Nudix hydrolase" evidence="1">
    <location>
        <begin position="19"/>
        <end position="163"/>
    </location>
</feature>
<evidence type="ECO:0000259" key="1">
    <source>
        <dbReference type="PROSITE" id="PS51462"/>
    </source>
</evidence>
<dbReference type="PROSITE" id="PS51462">
    <property type="entry name" value="NUDIX"/>
    <property type="match status" value="1"/>
</dbReference>
<dbReference type="STRING" id="51670.SAMN04488557_0890"/>
<dbReference type="InterPro" id="IPR015797">
    <property type="entry name" value="NUDIX_hydrolase-like_dom_sf"/>
</dbReference>
<dbReference type="InterPro" id="IPR000086">
    <property type="entry name" value="NUDIX_hydrolase_dom"/>
</dbReference>
<dbReference type="Gene3D" id="3.90.79.10">
    <property type="entry name" value="Nucleoside Triphosphate Pyrophosphohydrolase"/>
    <property type="match status" value="1"/>
</dbReference>
<protein>
    <submittedName>
        <fullName evidence="2">ADP-ribose pyrophosphatase YjhB, NUDIX family</fullName>
    </submittedName>
</protein>
<name>A0A1I7MZW8_9HYPH</name>
<organism evidence="2 3">
    <name type="scientific">Hyphomicrobium facile</name>
    <dbReference type="NCBI Taxonomy" id="51670"/>
    <lineage>
        <taxon>Bacteria</taxon>
        <taxon>Pseudomonadati</taxon>
        <taxon>Pseudomonadota</taxon>
        <taxon>Alphaproteobacteria</taxon>
        <taxon>Hyphomicrobiales</taxon>
        <taxon>Hyphomicrobiaceae</taxon>
        <taxon>Hyphomicrobium</taxon>
    </lineage>
</organism>
<proteinExistence type="predicted"/>
<dbReference type="GO" id="GO:0003824">
    <property type="term" value="F:catalytic activity"/>
    <property type="evidence" value="ECO:0007669"/>
    <property type="project" value="UniProtKB-ARBA"/>
</dbReference>
<dbReference type="EMBL" id="FPCH01000001">
    <property type="protein sequence ID" value="SFV27959.1"/>
    <property type="molecule type" value="Genomic_DNA"/>
</dbReference>
<reference evidence="3" key="1">
    <citation type="submission" date="2016-10" db="EMBL/GenBank/DDBJ databases">
        <authorList>
            <person name="Varghese N."/>
            <person name="Submissions S."/>
        </authorList>
    </citation>
    <scope>NUCLEOTIDE SEQUENCE [LARGE SCALE GENOMIC DNA]</scope>
    <source>
        <strain evidence="3">DSM 1565</strain>
    </source>
</reference>
<evidence type="ECO:0000313" key="3">
    <source>
        <dbReference type="Proteomes" id="UP000199423"/>
    </source>
</evidence>
<gene>
    <name evidence="2" type="ORF">SAMN04488557_0890</name>
</gene>
<sequence>MREDRFLLGPLVARAFQQYWRFTRGIYLSVEACVIDDAGRTLMVRQDENGGWNLPATTAQNGETLETAVRRGLRDIAGIEVNAKPELRGFYAGIRDRRTGQISPRGERGQTGLYVVRDWRRLSIPNTPATSTPATSFFPLGSLPAGLPPMTAERIRRSHEGRTISQV</sequence>
<dbReference type="Pfam" id="PF00293">
    <property type="entry name" value="NUDIX"/>
    <property type="match status" value="1"/>
</dbReference>
<dbReference type="SUPFAM" id="SSF55811">
    <property type="entry name" value="Nudix"/>
    <property type="match status" value="1"/>
</dbReference>